<dbReference type="OrthoDB" id="2986701at2"/>
<organism evidence="1 2">
    <name type="scientific">Anaerobacillus alkaliphilus</name>
    <dbReference type="NCBI Taxonomy" id="1548597"/>
    <lineage>
        <taxon>Bacteria</taxon>
        <taxon>Bacillati</taxon>
        <taxon>Bacillota</taxon>
        <taxon>Bacilli</taxon>
        <taxon>Bacillales</taxon>
        <taxon>Bacillaceae</taxon>
        <taxon>Anaerobacillus</taxon>
    </lineage>
</organism>
<dbReference type="Proteomes" id="UP000290649">
    <property type="component" value="Unassembled WGS sequence"/>
</dbReference>
<dbReference type="RefSeq" id="WP_129079792.1">
    <property type="nucleotide sequence ID" value="NZ_QOUX01000046.1"/>
</dbReference>
<proteinExistence type="predicted"/>
<protein>
    <submittedName>
        <fullName evidence="1">Uncharacterized protein</fullName>
    </submittedName>
</protein>
<evidence type="ECO:0000313" key="2">
    <source>
        <dbReference type="Proteomes" id="UP000290649"/>
    </source>
</evidence>
<comment type="caution">
    <text evidence="1">The sequence shown here is derived from an EMBL/GenBank/DDBJ whole genome shotgun (WGS) entry which is preliminary data.</text>
</comment>
<dbReference type="AlphaFoldDB" id="A0A4Q0VPN0"/>
<dbReference type="EMBL" id="QOUX01000046">
    <property type="protein sequence ID" value="RXI98436.1"/>
    <property type="molecule type" value="Genomic_DNA"/>
</dbReference>
<reference evidence="1 2" key="1">
    <citation type="journal article" date="2019" name="Int. J. Syst. Evol. Microbiol.">
        <title>Anaerobacillus alkaliphilus sp. nov., a novel alkaliphilic and moderately halophilic bacterium.</title>
        <authorList>
            <person name="Borsodi A.K."/>
            <person name="Aszalos J.M."/>
            <person name="Bihari P."/>
            <person name="Nagy I."/>
            <person name="Schumann P."/>
            <person name="Sproer C."/>
            <person name="Kovacs A.L."/>
            <person name="Boka K."/>
            <person name="Dobosy P."/>
            <person name="Ovari M."/>
            <person name="Szili-Kovacs T."/>
            <person name="Toth E."/>
        </authorList>
    </citation>
    <scope>NUCLEOTIDE SEQUENCE [LARGE SCALE GENOMIC DNA]</scope>
    <source>
        <strain evidence="1 2">B16-10</strain>
    </source>
</reference>
<accession>A0A4Q0VPN0</accession>
<keyword evidence="2" id="KW-1185">Reference proteome</keyword>
<evidence type="ECO:0000313" key="1">
    <source>
        <dbReference type="EMBL" id="RXI98436.1"/>
    </source>
</evidence>
<gene>
    <name evidence="1" type="ORF">DS745_19110</name>
</gene>
<name>A0A4Q0VPN0_9BACI</name>
<sequence length="307" mass="36437">MDMLRRVKIEYGLSDLQWVKTDEIFQSESGKKRIRFWKDKQLLQWHVKWRDEISKQSGILLDRMIRTKDGEPFFICDKGWATIHDEIDGEYPTLGKEKDWGRLIGHSLAYGLHQSDECQRFRKRQEPSLKSVKQMIDQLDDIDPMVKLVLERSYFEANNRSRKAQQLKKRIQQNKLPILTPFSNLENAREVFFHLFWVCGADQPVQGYEPVRKFLEDWFSNNGEDSTIALLDNIDHYFSLKEEQGLLLITELLTPYELDQTVIRLSEKNSETAKIMDDYFKDWETTRKLVILLSGWIEKEREKAVAK</sequence>